<dbReference type="Pfam" id="PF00440">
    <property type="entry name" value="TetR_N"/>
    <property type="match status" value="1"/>
</dbReference>
<dbReference type="InterPro" id="IPR036271">
    <property type="entry name" value="Tet_transcr_reg_TetR-rel_C_sf"/>
</dbReference>
<dbReference type="InterPro" id="IPR001647">
    <property type="entry name" value="HTH_TetR"/>
</dbReference>
<dbReference type="InterPro" id="IPR049445">
    <property type="entry name" value="TetR_SbtR-like_C"/>
</dbReference>
<organism evidence="6 7">
    <name type="scientific">Williamsia serinedens</name>
    <dbReference type="NCBI Taxonomy" id="391736"/>
    <lineage>
        <taxon>Bacteria</taxon>
        <taxon>Bacillati</taxon>
        <taxon>Actinomycetota</taxon>
        <taxon>Actinomycetes</taxon>
        <taxon>Mycobacteriales</taxon>
        <taxon>Nocardiaceae</taxon>
        <taxon>Williamsia</taxon>
    </lineage>
</organism>
<dbReference type="Proteomes" id="UP001205740">
    <property type="component" value="Unassembled WGS sequence"/>
</dbReference>
<evidence type="ECO:0000256" key="3">
    <source>
        <dbReference type="ARBA" id="ARBA00023163"/>
    </source>
</evidence>
<evidence type="ECO:0000259" key="5">
    <source>
        <dbReference type="PROSITE" id="PS50977"/>
    </source>
</evidence>
<proteinExistence type="predicted"/>
<protein>
    <submittedName>
        <fullName evidence="6">Transcriptional regulator, TetR family</fullName>
    </submittedName>
</protein>
<keyword evidence="1" id="KW-0805">Transcription regulation</keyword>
<evidence type="ECO:0000256" key="4">
    <source>
        <dbReference type="PROSITE-ProRule" id="PRU00335"/>
    </source>
</evidence>
<keyword evidence="3" id="KW-0804">Transcription</keyword>
<keyword evidence="7" id="KW-1185">Reference proteome</keyword>
<dbReference type="SUPFAM" id="SSF48498">
    <property type="entry name" value="Tetracyclin repressor-like, C-terminal domain"/>
    <property type="match status" value="1"/>
</dbReference>
<dbReference type="EMBL" id="JAMTCG010000002">
    <property type="protein sequence ID" value="MCP2160073.1"/>
    <property type="molecule type" value="Genomic_DNA"/>
</dbReference>
<feature type="DNA-binding region" description="H-T-H motif" evidence="4">
    <location>
        <begin position="10"/>
        <end position="29"/>
    </location>
</feature>
<reference evidence="6 7" key="1">
    <citation type="submission" date="2022-06" db="EMBL/GenBank/DDBJ databases">
        <title>Genomic Encyclopedia of Archaeal and Bacterial Type Strains, Phase II (KMG-II): from individual species to whole genera.</title>
        <authorList>
            <person name="Goeker M."/>
        </authorList>
    </citation>
    <scope>NUCLEOTIDE SEQUENCE [LARGE SCALE GENOMIC DNA]</scope>
    <source>
        <strain evidence="6 7">DSM 45037</strain>
    </source>
</reference>
<dbReference type="PANTHER" id="PTHR30055:SF234">
    <property type="entry name" value="HTH-TYPE TRANSCRIPTIONAL REGULATOR BETI"/>
    <property type="match status" value="1"/>
</dbReference>
<dbReference type="InterPro" id="IPR050109">
    <property type="entry name" value="HTH-type_TetR-like_transc_reg"/>
</dbReference>
<dbReference type="SUPFAM" id="SSF46689">
    <property type="entry name" value="Homeodomain-like"/>
    <property type="match status" value="1"/>
</dbReference>
<gene>
    <name evidence="6" type="ORF">LX12_001252</name>
</gene>
<evidence type="ECO:0000256" key="2">
    <source>
        <dbReference type="ARBA" id="ARBA00023125"/>
    </source>
</evidence>
<dbReference type="InterPro" id="IPR009057">
    <property type="entry name" value="Homeodomain-like_sf"/>
</dbReference>
<evidence type="ECO:0000313" key="6">
    <source>
        <dbReference type="EMBL" id="MCP2160073.1"/>
    </source>
</evidence>
<comment type="caution">
    <text evidence="6">The sequence shown here is derived from an EMBL/GenBank/DDBJ whole genome shotgun (WGS) entry which is preliminary data.</text>
</comment>
<dbReference type="PROSITE" id="PS50977">
    <property type="entry name" value="HTH_TETR_2"/>
    <property type="match status" value="1"/>
</dbReference>
<dbReference type="PANTHER" id="PTHR30055">
    <property type="entry name" value="HTH-TYPE TRANSCRIPTIONAL REGULATOR RUTR"/>
    <property type="match status" value="1"/>
</dbReference>
<feature type="domain" description="HTH tetR-type" evidence="5">
    <location>
        <begin position="1"/>
        <end position="47"/>
    </location>
</feature>
<evidence type="ECO:0000313" key="7">
    <source>
        <dbReference type="Proteomes" id="UP001205740"/>
    </source>
</evidence>
<accession>A0ABT1H2V3</accession>
<name>A0ABT1H2V3_9NOCA</name>
<dbReference type="Pfam" id="PF21597">
    <property type="entry name" value="TetR_C_43"/>
    <property type="match status" value="1"/>
</dbReference>
<sequence length="175" mass="18318">MFAGGRATPSFDAIAREAGVGVGTVYRHFPSREALIEAVYEAELDDLTDAVGPLLSELPPADALREWMRRYARFFTTKSVIIDTLRAGWSSGSMTTPATRERITAAVATIVAAGVDAGSLRADVDPDDITGMVLGALMSTGTDDPAKTDRMLSLIADAVTAPAGAGRRGNQSNSG</sequence>
<evidence type="ECO:0000256" key="1">
    <source>
        <dbReference type="ARBA" id="ARBA00023015"/>
    </source>
</evidence>
<keyword evidence="2 4" id="KW-0238">DNA-binding</keyword>
<dbReference type="Gene3D" id="1.10.357.10">
    <property type="entry name" value="Tetracycline Repressor, domain 2"/>
    <property type="match status" value="1"/>
</dbReference>